<keyword evidence="3" id="KW-1185">Reference proteome</keyword>
<evidence type="ECO:0000313" key="2">
    <source>
        <dbReference type="EMBL" id="BDG71475.1"/>
    </source>
</evidence>
<feature type="region of interest" description="Disordered" evidence="1">
    <location>
        <begin position="1"/>
        <end position="62"/>
    </location>
</feature>
<evidence type="ECO:0000256" key="1">
    <source>
        <dbReference type="SAM" id="MobiDB-lite"/>
    </source>
</evidence>
<accession>A0ABM7Y114</accession>
<feature type="compositionally biased region" description="Basic and acidic residues" evidence="1">
    <location>
        <begin position="38"/>
        <end position="50"/>
    </location>
</feature>
<gene>
    <name evidence="2" type="ORF">Rmf_14040</name>
</gene>
<dbReference type="Proteomes" id="UP000831327">
    <property type="component" value="Chromosome"/>
</dbReference>
<evidence type="ECO:0000313" key="3">
    <source>
        <dbReference type="Proteomes" id="UP000831327"/>
    </source>
</evidence>
<protein>
    <submittedName>
        <fullName evidence="2">Uncharacterized protein</fullName>
    </submittedName>
</protein>
<dbReference type="EMBL" id="AP025637">
    <property type="protein sequence ID" value="BDG71475.1"/>
    <property type="molecule type" value="Genomic_DNA"/>
</dbReference>
<proteinExistence type="predicted"/>
<reference evidence="2 3" key="1">
    <citation type="journal article" date="2016" name="Microbes Environ.">
        <title>Phylogenetically diverse aerobic anoxygenic phototrophic bacteria isolated from epilithic biofilms in Tama river, Japan.</title>
        <authorList>
            <person name="Hirose S."/>
            <person name="Matsuura K."/>
            <person name="Haruta S."/>
        </authorList>
    </citation>
    <scope>NUCLEOTIDE SEQUENCE [LARGE SCALE GENOMIC DNA]</scope>
    <source>
        <strain evidence="2 3">S08</strain>
    </source>
</reference>
<organism evidence="2 3">
    <name type="scientific">Roseomonas fluvialis</name>
    <dbReference type="NCBI Taxonomy" id="1750527"/>
    <lineage>
        <taxon>Bacteria</taxon>
        <taxon>Pseudomonadati</taxon>
        <taxon>Pseudomonadota</taxon>
        <taxon>Alphaproteobacteria</taxon>
        <taxon>Acetobacterales</taxon>
        <taxon>Roseomonadaceae</taxon>
        <taxon>Roseomonas</taxon>
    </lineage>
</organism>
<sequence length="62" mass="6433">MRSGDVTGHAARIMGVPCGKAMPSTADMPPRTGRYPKNPREKNGSHRDPGAHSATAPNPPAA</sequence>
<name>A0ABM7Y114_9PROT</name>